<dbReference type="VEuPathDB" id="TriTrypDB:LdBPK_303570.1"/>
<dbReference type="SMART" id="SM00450">
    <property type="entry name" value="RHOD"/>
    <property type="match status" value="1"/>
</dbReference>
<dbReference type="AlphaFoldDB" id="A0A504XDM8"/>
<organism evidence="3 4">
    <name type="scientific">Leishmania donovani</name>
    <dbReference type="NCBI Taxonomy" id="5661"/>
    <lineage>
        <taxon>Eukaryota</taxon>
        <taxon>Discoba</taxon>
        <taxon>Euglenozoa</taxon>
        <taxon>Kinetoplastea</taxon>
        <taxon>Metakinetoplastina</taxon>
        <taxon>Trypanosomatida</taxon>
        <taxon>Trypanosomatidae</taxon>
        <taxon>Leishmaniinae</taxon>
        <taxon>Leishmania</taxon>
    </lineage>
</organism>
<dbReference type="Pfam" id="PF00581">
    <property type="entry name" value="Rhodanese"/>
    <property type="match status" value="1"/>
</dbReference>
<feature type="compositionally biased region" description="Basic and acidic residues" evidence="1">
    <location>
        <begin position="228"/>
        <end position="238"/>
    </location>
</feature>
<feature type="domain" description="Rhodanese" evidence="2">
    <location>
        <begin position="77"/>
        <end position="178"/>
    </location>
</feature>
<evidence type="ECO:0000259" key="2">
    <source>
        <dbReference type="PROSITE" id="PS50206"/>
    </source>
</evidence>
<dbReference type="VEuPathDB" id="TriTrypDB:LDHU3_30.4770"/>
<dbReference type="Gene3D" id="3.40.250.10">
    <property type="entry name" value="Rhodanese-like domain"/>
    <property type="match status" value="1"/>
</dbReference>
<dbReference type="EMBL" id="RHLC01000011">
    <property type="protein sequence ID" value="TPP45908.1"/>
    <property type="molecule type" value="Genomic_DNA"/>
</dbReference>
<dbReference type="VEuPathDB" id="TriTrypDB:LdCL_300041400"/>
<dbReference type="VEuPathDB" id="TriTrypDB:LdBPK_303600.1"/>
<evidence type="ECO:0000256" key="1">
    <source>
        <dbReference type="SAM" id="MobiDB-lite"/>
    </source>
</evidence>
<dbReference type="VEuPathDB" id="TriTrypDB:LDHU3_30.4790"/>
<evidence type="ECO:0000313" key="3">
    <source>
        <dbReference type="EMBL" id="TPP45908.1"/>
    </source>
</evidence>
<dbReference type="SUPFAM" id="SSF52821">
    <property type="entry name" value="Rhodanese/Cell cycle control phosphatase"/>
    <property type="match status" value="1"/>
</dbReference>
<evidence type="ECO:0000313" key="4">
    <source>
        <dbReference type="Proteomes" id="UP000318447"/>
    </source>
</evidence>
<dbReference type="InterPro" id="IPR036873">
    <property type="entry name" value="Rhodanese-like_dom_sf"/>
</dbReference>
<dbReference type="InterPro" id="IPR052405">
    <property type="entry name" value="Mito_Transl_Release_Factor"/>
</dbReference>
<accession>A0A504XDM8</accession>
<dbReference type="Proteomes" id="UP000318447">
    <property type="component" value="Unassembled WGS sequence"/>
</dbReference>
<dbReference type="SUPFAM" id="SSF75620">
    <property type="entry name" value="Release factor"/>
    <property type="match status" value="1"/>
</dbReference>
<gene>
    <name evidence="3" type="ORF">CGC21_36495</name>
</gene>
<dbReference type="InterPro" id="IPR001763">
    <property type="entry name" value="Rhodanese-like_dom"/>
</dbReference>
<dbReference type="InterPro" id="IPR045853">
    <property type="entry name" value="Pep_chain_release_fac_I_sf"/>
</dbReference>
<reference evidence="4" key="1">
    <citation type="submission" date="2019-02" db="EMBL/GenBank/DDBJ databases">
        <title>FDA dAtabase for Regulatory Grade micrObial Sequences (FDA-ARGOS): Supporting development and validation of Infectious Disease Dx tests.</title>
        <authorList>
            <person name="Duncan R."/>
            <person name="Fisher C."/>
            <person name="Tallon L."/>
            <person name="Sadzewicz L."/>
            <person name="Sengamalay N."/>
            <person name="Ott S."/>
            <person name="Godinez A."/>
            <person name="Nagaraj S."/>
            <person name="Vavikolanu K."/>
            <person name="Nadendla S."/>
            <person name="Aluvathingal J."/>
            <person name="Sichtig H."/>
        </authorList>
    </citation>
    <scope>NUCLEOTIDE SEQUENCE [LARGE SCALE GENOMIC DNA]</scope>
    <source>
        <strain evidence="4">FDAARGOS_361</strain>
    </source>
</reference>
<protein>
    <submittedName>
        <fullName evidence="3">RF-1 domain family protein</fullName>
    </submittedName>
</protein>
<dbReference type="PANTHER" id="PTHR46203:SF1">
    <property type="entry name" value="MITOCHONDRIAL TRANSLATION RELEASE FACTOR IN RESCUE"/>
    <property type="match status" value="1"/>
</dbReference>
<name>A0A504XDM8_LEIDO</name>
<dbReference type="VEuPathDB" id="TriTrypDB:LdCL_300041300"/>
<dbReference type="PROSITE" id="PS50206">
    <property type="entry name" value="RHODANESE_3"/>
    <property type="match status" value="1"/>
</dbReference>
<feature type="region of interest" description="Disordered" evidence="1">
    <location>
        <begin position="228"/>
        <end position="247"/>
    </location>
</feature>
<comment type="caution">
    <text evidence="3">The sequence shown here is derived from an EMBL/GenBank/DDBJ whole genome shotgun (WGS) entry which is preliminary data.</text>
</comment>
<dbReference type="PANTHER" id="PTHR46203">
    <property type="entry name" value="PROBABLE PEPTIDE CHAIN RELEASE FACTOR C12ORF65"/>
    <property type="match status" value="1"/>
</dbReference>
<sequence>MKAARLLFQSDRRTRHHMMIDGEINPREWLNWHPKEYQPWYFDRHKFLYEQGQYAAYNHLLCHQAYLKDIEHLTRYPEPLTFIIDCRMSPAKMHRWIPNSMWLPRDEVEYALQLTNDEFQEMYGFTKPAKDDDVILISHNGLASEQAGWEWRKQYYQHVYNYRGGTNELFGEDYQDFILKDRLDPWKGPYPQKSIFVDKWSKRKVLTRTGPFDRQYEMQDFALPDLELERPRHSEDGPRQNMPVEKRPSRRRYAAFNTRGRASQAKELVDMMKKKSAQDAKAFYEALQPRDRLDILRLLYERRKKRQSDQASSKLTKYYSVPFEKKYFFREEDVEEKSTLGRGPGGQATNRRMQTAIVKHVPSGLIVKFSRFPSLWLNRRAARELLNLRLEEHLLGPASRIKGARLQARDSRRCHWLAFLTGESPLPSAAVSQMALKEDAAAVPVTTAVLFGSECHTWWPKLKAATESAAAAAHDSTGDDCVPLLLQYLFPVVYADSGRAEREEMEACKSNKAVHTNVRRALTCFCELFGLRLRHIPASVPPEASRVVLEKDGLNWVEYRSRMIANGSLTRLARTCWPRVYMSVRELGMTPEARAIIVFFKKEASAAEGSAGGAWAAEALQCFSEAIPRRKPSETVQLSSAPSSPGT</sequence>
<dbReference type="Gene3D" id="3.30.160.20">
    <property type="match status" value="1"/>
</dbReference>
<proteinExistence type="predicted"/>
<dbReference type="GO" id="GO:0005739">
    <property type="term" value="C:mitochondrion"/>
    <property type="evidence" value="ECO:0007669"/>
    <property type="project" value="TreeGrafter"/>
</dbReference>